<evidence type="ECO:0000256" key="1">
    <source>
        <dbReference type="ARBA" id="ARBA00008102"/>
    </source>
</evidence>
<dbReference type="CDD" id="cd18495">
    <property type="entry name" value="BACK_GCL"/>
    <property type="match status" value="1"/>
</dbReference>
<comment type="similarity">
    <text evidence="1">Belongs to the PDE6D/unc-119 family.</text>
</comment>
<evidence type="ECO:0000256" key="2">
    <source>
        <dbReference type="ARBA" id="ARBA00022473"/>
    </source>
</evidence>
<evidence type="ECO:0000256" key="3">
    <source>
        <dbReference type="SAM" id="MobiDB-lite"/>
    </source>
</evidence>
<protein>
    <recommendedName>
        <fullName evidence="4">BTB domain-containing protein</fullName>
    </recommendedName>
</protein>
<dbReference type="InterPro" id="IPR043380">
    <property type="entry name" value="Gcl-like"/>
</dbReference>
<organism evidence="5 6">
    <name type="scientific">Daphnia galeata</name>
    <dbReference type="NCBI Taxonomy" id="27404"/>
    <lineage>
        <taxon>Eukaryota</taxon>
        <taxon>Metazoa</taxon>
        <taxon>Ecdysozoa</taxon>
        <taxon>Arthropoda</taxon>
        <taxon>Crustacea</taxon>
        <taxon>Branchiopoda</taxon>
        <taxon>Diplostraca</taxon>
        <taxon>Cladocera</taxon>
        <taxon>Anomopoda</taxon>
        <taxon>Daphniidae</taxon>
        <taxon>Daphnia</taxon>
    </lineage>
</organism>
<dbReference type="CDD" id="cd18305">
    <property type="entry name" value="BTB_POZ_GCL"/>
    <property type="match status" value="1"/>
</dbReference>
<evidence type="ECO:0000313" key="5">
    <source>
        <dbReference type="EMBL" id="CAH0101281.1"/>
    </source>
</evidence>
<dbReference type="InterPro" id="IPR037036">
    <property type="entry name" value="PDED_dom_sf"/>
</dbReference>
<dbReference type="Proteomes" id="UP000789390">
    <property type="component" value="Unassembled WGS sequence"/>
</dbReference>
<keyword evidence="6" id="KW-1185">Reference proteome</keyword>
<dbReference type="SMART" id="SM00225">
    <property type="entry name" value="BTB"/>
    <property type="match status" value="1"/>
</dbReference>
<dbReference type="InterPro" id="IPR008015">
    <property type="entry name" value="PDED_dom"/>
</dbReference>
<dbReference type="Gene3D" id="3.30.710.10">
    <property type="entry name" value="Potassium Channel Kv1.1, Chain A"/>
    <property type="match status" value="1"/>
</dbReference>
<dbReference type="PANTHER" id="PTHR23231:SF17">
    <property type="entry name" value="BTB DOMAIN-CONTAINING PROTEIN"/>
    <property type="match status" value="1"/>
</dbReference>
<accession>A0A8J2W1M1</accession>
<reference evidence="5" key="1">
    <citation type="submission" date="2021-11" db="EMBL/GenBank/DDBJ databases">
        <authorList>
            <person name="Schell T."/>
        </authorList>
    </citation>
    <scope>NUCLEOTIDE SEQUENCE</scope>
    <source>
        <strain evidence="5">M5</strain>
    </source>
</reference>
<dbReference type="InterPro" id="IPR014756">
    <property type="entry name" value="Ig_E-set"/>
</dbReference>
<dbReference type="EMBL" id="CAKKLH010000056">
    <property type="protein sequence ID" value="CAH0101281.1"/>
    <property type="molecule type" value="Genomic_DNA"/>
</dbReference>
<dbReference type="SUPFAM" id="SSF54695">
    <property type="entry name" value="POZ domain"/>
    <property type="match status" value="1"/>
</dbReference>
<dbReference type="Pfam" id="PF00651">
    <property type="entry name" value="BTB"/>
    <property type="match status" value="1"/>
</dbReference>
<name>A0A8J2W1M1_9CRUS</name>
<dbReference type="InterPro" id="IPR011333">
    <property type="entry name" value="SKP1/BTB/POZ_sf"/>
</dbReference>
<feature type="compositionally biased region" description="Polar residues" evidence="3">
    <location>
        <begin position="16"/>
        <end position="33"/>
    </location>
</feature>
<evidence type="ECO:0000313" key="6">
    <source>
        <dbReference type="Proteomes" id="UP000789390"/>
    </source>
</evidence>
<comment type="caution">
    <text evidence="5">The sequence shown here is derived from an EMBL/GenBank/DDBJ whole genome shotgun (WGS) entry which is preliminary data.</text>
</comment>
<evidence type="ECO:0000259" key="4">
    <source>
        <dbReference type="PROSITE" id="PS50097"/>
    </source>
</evidence>
<dbReference type="SUPFAM" id="SSF81296">
    <property type="entry name" value="E set domains"/>
    <property type="match status" value="1"/>
</dbReference>
<gene>
    <name evidence="5" type="ORF">DGAL_LOCUS3609</name>
</gene>
<feature type="region of interest" description="Disordered" evidence="3">
    <location>
        <begin position="1"/>
        <end position="49"/>
    </location>
</feature>
<feature type="domain" description="BTB" evidence="4">
    <location>
        <begin position="276"/>
        <end position="346"/>
    </location>
</feature>
<sequence>MSTLHGSVGPHKSVGLATSSDSGDLSGAISISDNKQEHSEPTLESPISENISPEDVLKLKQITKSYLCSPDANIYDIDFTRFCIRDLESGTVLFEIAKPLPPDLSDNPPETDVNDLDPNAGRFVRYQFTPHFLKLRTVGATVEFVVGEKPVNNFRMIERHFFRDRLLKTFDFEFGFCIPHSKNTVEHIYDFPALSSEAIIKYFLGMGLAQSVCRYVFKPRNYQLRKRKRRSCRFQLSYGDENDSDVDPSPNTSKRMRLMTTSQYIYKALFQEGQNHDITLVILGKEWKLHKIYLCQSPYFASMFSGSWKESEQNVIHIQILDPNITFDSLNVVLGSLYQDELVIEPSAVVSLLAAASLLQLDAIILKCCEVMAQTVNIETVISYYESSKSYGVCTVKEACFQWLLINLLCYLPESPNRLREIGADLMELLVTSKNLCVIQTEFSLYVLLKFWLFLKLHPEWEGTAQEGISCAHKYFQVEAAESNLEFLLREVGSPYLKAFSGLRFASLIGHPKDVDMIQGDQIIPASFLLPVFRTQWYRMLQADQGYDKGPRQLNEAEFDQHSLRCGRVLCANGQQMWRWTGFHFGLDLVLTYEHNSLKLRRNHRTENEMTLSHQTRRNLMFRVTIYGLDEQRMVRYTRSTGIQSATLGKNEEICLTTLEKEELPLFLSANFLVSTPLMPHVPEVTENIGLNL</sequence>
<dbReference type="PANTHER" id="PTHR23231">
    <property type="entry name" value="GERM CELL-LESS PROTEIN"/>
    <property type="match status" value="1"/>
</dbReference>
<dbReference type="Pfam" id="PF05351">
    <property type="entry name" value="GMP_PDE_delta"/>
    <property type="match status" value="1"/>
</dbReference>
<keyword evidence="2" id="KW-0217">Developmental protein</keyword>
<dbReference type="PROSITE" id="PS50097">
    <property type="entry name" value="BTB"/>
    <property type="match status" value="1"/>
</dbReference>
<dbReference type="Gene3D" id="2.70.50.40">
    <property type="entry name" value="GMP phosphodiesterase, delta subunit"/>
    <property type="match status" value="1"/>
</dbReference>
<dbReference type="InterPro" id="IPR000210">
    <property type="entry name" value="BTB/POZ_dom"/>
</dbReference>
<dbReference type="AlphaFoldDB" id="A0A8J2W1M1"/>
<proteinExistence type="inferred from homology"/>
<dbReference type="GO" id="GO:0007281">
    <property type="term" value="P:germ cell development"/>
    <property type="evidence" value="ECO:0007669"/>
    <property type="project" value="InterPro"/>
</dbReference>
<dbReference type="OrthoDB" id="6359943at2759"/>